<organism evidence="2 3">
    <name type="scientific">Candidatus Magnetobacterium casense</name>
    <dbReference type="NCBI Taxonomy" id="1455061"/>
    <lineage>
        <taxon>Bacteria</taxon>
        <taxon>Pseudomonadati</taxon>
        <taxon>Nitrospirota</taxon>
        <taxon>Thermodesulfovibrionia</taxon>
        <taxon>Thermodesulfovibrionales</taxon>
        <taxon>Candidatus Magnetobacteriaceae</taxon>
        <taxon>Candidatus Magnetobacterium</taxon>
    </lineage>
</organism>
<comment type="caution">
    <text evidence="2">The sequence shown here is derived from an EMBL/GenBank/DDBJ whole genome shotgun (WGS) entry which is preliminary data.</text>
</comment>
<name>A0ABS6RYK0_9BACT</name>
<dbReference type="RefSeq" id="WP_218252045.1">
    <property type="nucleotide sequence ID" value="NZ_JABXWD010000104.1"/>
</dbReference>
<gene>
    <name evidence="2" type="ORF">HWQ67_07415</name>
</gene>
<protein>
    <recommendedName>
        <fullName evidence="4">NHL repeat containing protein</fullName>
    </recommendedName>
</protein>
<dbReference type="Proteomes" id="UP001196980">
    <property type="component" value="Unassembled WGS sequence"/>
</dbReference>
<accession>A0ABS6RYK0</accession>
<reference evidence="2 3" key="1">
    <citation type="journal article" date="2020" name="J Geophys Res Biogeosci">
        <title>Magnetotaxis as an Adaptation to Enable Bacterial Shuttling of Microbial Sulfur and Sulfur Cycling Across Aquatic Oxic#Anoxic Interfaces.</title>
        <authorList>
            <person name="Li J."/>
            <person name="Liu P."/>
            <person name="Wang J."/>
            <person name="Roberts A.P."/>
            <person name="Pan Y."/>
        </authorList>
    </citation>
    <scope>NUCLEOTIDE SEQUENCE [LARGE SCALE GENOMIC DNA]</scope>
    <source>
        <strain evidence="2 3">MYR-1_YQ</strain>
    </source>
</reference>
<sequence length="79" mass="8486">MVYIDVDSNGDIYVTDYDNKRIVKMNSAGQCLLVVSGYGTGSATAFLNLTGVAVDSNGNIWAADYGKKLFHHITTVPPT</sequence>
<keyword evidence="3" id="KW-1185">Reference proteome</keyword>
<evidence type="ECO:0000313" key="3">
    <source>
        <dbReference type="Proteomes" id="UP001196980"/>
    </source>
</evidence>
<dbReference type="EMBL" id="JABXWD010000104">
    <property type="protein sequence ID" value="MBV6341410.1"/>
    <property type="molecule type" value="Genomic_DNA"/>
</dbReference>
<evidence type="ECO:0000256" key="1">
    <source>
        <dbReference type="ARBA" id="ARBA00022737"/>
    </source>
</evidence>
<evidence type="ECO:0008006" key="4">
    <source>
        <dbReference type="Google" id="ProtNLM"/>
    </source>
</evidence>
<proteinExistence type="predicted"/>
<dbReference type="Gene3D" id="2.40.10.500">
    <property type="match status" value="1"/>
</dbReference>
<keyword evidence="1" id="KW-0677">Repeat</keyword>
<dbReference type="InterPro" id="IPR001258">
    <property type="entry name" value="NHL_repeat"/>
</dbReference>
<dbReference type="SUPFAM" id="SSF101898">
    <property type="entry name" value="NHL repeat"/>
    <property type="match status" value="1"/>
</dbReference>
<evidence type="ECO:0000313" key="2">
    <source>
        <dbReference type="EMBL" id="MBV6341410.1"/>
    </source>
</evidence>
<dbReference type="Pfam" id="PF01436">
    <property type="entry name" value="NHL"/>
    <property type="match status" value="1"/>
</dbReference>